<dbReference type="Pfam" id="PF00582">
    <property type="entry name" value="Usp"/>
    <property type="match status" value="1"/>
</dbReference>
<proteinExistence type="inferred from homology"/>
<dbReference type="PROSITE" id="PS51257">
    <property type="entry name" value="PROKAR_LIPOPROTEIN"/>
    <property type="match status" value="1"/>
</dbReference>
<dbReference type="Gene3D" id="3.40.50.620">
    <property type="entry name" value="HUPs"/>
    <property type="match status" value="1"/>
</dbReference>
<feature type="domain" description="UspA" evidence="4">
    <location>
        <begin position="1"/>
        <end position="145"/>
    </location>
</feature>
<gene>
    <name evidence="5" type="ORF">ACFPQ5_09545</name>
</gene>
<evidence type="ECO:0000259" key="4">
    <source>
        <dbReference type="Pfam" id="PF00582"/>
    </source>
</evidence>
<sequence>MYQRILVPTDGSELAAVAANAAISFAQACGGNIVALSVAYPEPVLLSAEGAVAAGAELGVDVLLEQAQHYVGQVSDAARRAGVACTALTAYGYSPADEIIEVAKRHHCDLIFIASHGRRGLSRLIAGSVTQRVLAYSPVPVMVYRPHIAHARGRLTEASPSAMRAPG</sequence>
<dbReference type="InterPro" id="IPR006015">
    <property type="entry name" value="Universal_stress_UspA"/>
</dbReference>
<dbReference type="SUPFAM" id="SSF52402">
    <property type="entry name" value="Adenine nucleotide alpha hydrolases-like"/>
    <property type="match status" value="1"/>
</dbReference>
<organism evidence="5 6">
    <name type="scientific">Massilia suwonensis</name>
    <dbReference type="NCBI Taxonomy" id="648895"/>
    <lineage>
        <taxon>Bacteria</taxon>
        <taxon>Pseudomonadati</taxon>
        <taxon>Pseudomonadota</taxon>
        <taxon>Betaproteobacteria</taxon>
        <taxon>Burkholderiales</taxon>
        <taxon>Oxalobacteraceae</taxon>
        <taxon>Telluria group</taxon>
        <taxon>Massilia</taxon>
    </lineage>
</organism>
<evidence type="ECO:0000313" key="5">
    <source>
        <dbReference type="EMBL" id="MFC5478430.1"/>
    </source>
</evidence>
<accession>A0ABW0MK41</accession>
<comment type="similarity">
    <text evidence="1">Belongs to the universal stress protein A family.</text>
</comment>
<protein>
    <submittedName>
        <fullName evidence="5">Universal stress protein</fullName>
    </submittedName>
</protein>
<dbReference type="InterPro" id="IPR014729">
    <property type="entry name" value="Rossmann-like_a/b/a_fold"/>
</dbReference>
<comment type="caution">
    <text evidence="5">The sequence shown here is derived from an EMBL/GenBank/DDBJ whole genome shotgun (WGS) entry which is preliminary data.</text>
</comment>
<dbReference type="RefSeq" id="WP_379754110.1">
    <property type="nucleotide sequence ID" value="NZ_JBHSMR010000013.1"/>
</dbReference>
<evidence type="ECO:0000256" key="1">
    <source>
        <dbReference type="ARBA" id="ARBA00008791"/>
    </source>
</evidence>
<evidence type="ECO:0000313" key="6">
    <source>
        <dbReference type="Proteomes" id="UP001596101"/>
    </source>
</evidence>
<keyword evidence="2" id="KW-0547">Nucleotide-binding</keyword>
<dbReference type="CDD" id="cd00293">
    <property type="entry name" value="USP-like"/>
    <property type="match status" value="1"/>
</dbReference>
<dbReference type="PANTHER" id="PTHR46268:SF27">
    <property type="entry name" value="UNIVERSAL STRESS PROTEIN RV2623"/>
    <property type="match status" value="1"/>
</dbReference>
<evidence type="ECO:0000256" key="2">
    <source>
        <dbReference type="ARBA" id="ARBA00022741"/>
    </source>
</evidence>
<dbReference type="PANTHER" id="PTHR46268">
    <property type="entry name" value="STRESS RESPONSE PROTEIN NHAX"/>
    <property type="match status" value="1"/>
</dbReference>
<dbReference type="PRINTS" id="PR01438">
    <property type="entry name" value="UNVRSLSTRESS"/>
</dbReference>
<dbReference type="Proteomes" id="UP001596101">
    <property type="component" value="Unassembled WGS sequence"/>
</dbReference>
<reference evidence="6" key="1">
    <citation type="journal article" date="2019" name="Int. J. Syst. Evol. Microbiol.">
        <title>The Global Catalogue of Microorganisms (GCM) 10K type strain sequencing project: providing services to taxonomists for standard genome sequencing and annotation.</title>
        <authorList>
            <consortium name="The Broad Institute Genomics Platform"/>
            <consortium name="The Broad Institute Genome Sequencing Center for Infectious Disease"/>
            <person name="Wu L."/>
            <person name="Ma J."/>
        </authorList>
    </citation>
    <scope>NUCLEOTIDE SEQUENCE [LARGE SCALE GENOMIC DNA]</scope>
    <source>
        <strain evidence="6">CCUG 43111</strain>
    </source>
</reference>
<dbReference type="InterPro" id="IPR006016">
    <property type="entry name" value="UspA"/>
</dbReference>
<keyword evidence="6" id="KW-1185">Reference proteome</keyword>
<dbReference type="EMBL" id="JBHSMR010000013">
    <property type="protein sequence ID" value="MFC5478430.1"/>
    <property type="molecule type" value="Genomic_DNA"/>
</dbReference>
<keyword evidence="3" id="KW-0067">ATP-binding</keyword>
<name>A0ABW0MK41_9BURK</name>
<evidence type="ECO:0000256" key="3">
    <source>
        <dbReference type="ARBA" id="ARBA00022840"/>
    </source>
</evidence>